<dbReference type="SUPFAM" id="SSF53271">
    <property type="entry name" value="PRTase-like"/>
    <property type="match status" value="1"/>
</dbReference>
<dbReference type="InterPro" id="IPR000836">
    <property type="entry name" value="PRTase_dom"/>
</dbReference>
<reference evidence="2" key="1">
    <citation type="submission" date="2021-04" db="EMBL/GenBank/DDBJ databases">
        <authorList>
            <person name="Vanwijnsberghe S."/>
        </authorList>
    </citation>
    <scope>NUCLEOTIDE SEQUENCE</scope>
    <source>
        <strain evidence="2">LMG 31841</strain>
    </source>
</reference>
<dbReference type="InterPro" id="IPR029057">
    <property type="entry name" value="PRTase-like"/>
</dbReference>
<name>A0A9N8S296_9BURK</name>
<dbReference type="Gene3D" id="3.40.50.2020">
    <property type="match status" value="1"/>
</dbReference>
<evidence type="ECO:0000259" key="1">
    <source>
        <dbReference type="Pfam" id="PF00156"/>
    </source>
</evidence>
<sequence>MPVTLPNTAHTNRTRPARRLMNKPVLPLTYEQLDHWIESLQPALIDERFTVVAGILRGGAPLALMVSHAAGTPVVFLRYERATREVTWDSSLPMPAPGSKILLCEDIAGRGFTLADCMTFLEQHGLVVRTLTAAHDDLSRIKPDYSIDARGYFALFPWERQAHTERYRQDWIASDAGREAPMADDHVYATYAIDLDGILLPDVPSARYEADLEAALNERDLLLPFETLPGIDLRHTRAIVTGRPEMDRARTQTWLDRHGFGHLQLVMREAQIHDHTPAGAAAHKATAVLRCGVTHFIESDPVQAILIAQKAPLLRVIWWDAIARTGTLVASSAWA</sequence>
<evidence type="ECO:0000313" key="3">
    <source>
        <dbReference type="Proteomes" id="UP000789704"/>
    </source>
</evidence>
<protein>
    <recommendedName>
        <fullName evidence="1">Phosphoribosyltransferase domain-containing protein</fullName>
    </recommendedName>
</protein>
<organism evidence="2 3">
    <name type="scientific">Paraburkholderia saeva</name>
    <dbReference type="NCBI Taxonomy" id="2777537"/>
    <lineage>
        <taxon>Bacteria</taxon>
        <taxon>Pseudomonadati</taxon>
        <taxon>Pseudomonadota</taxon>
        <taxon>Betaproteobacteria</taxon>
        <taxon>Burkholderiales</taxon>
        <taxon>Burkholderiaceae</taxon>
        <taxon>Paraburkholderia</taxon>
    </lineage>
</organism>
<evidence type="ECO:0000313" key="2">
    <source>
        <dbReference type="EMBL" id="CAG4926608.1"/>
    </source>
</evidence>
<dbReference type="CDD" id="cd06223">
    <property type="entry name" value="PRTases_typeI"/>
    <property type="match status" value="1"/>
</dbReference>
<feature type="domain" description="Phosphoribosyltransferase" evidence="1">
    <location>
        <begin position="33"/>
        <end position="151"/>
    </location>
</feature>
<dbReference type="Pfam" id="PF00156">
    <property type="entry name" value="Pribosyltran"/>
    <property type="match status" value="1"/>
</dbReference>
<dbReference type="Proteomes" id="UP000789704">
    <property type="component" value="Unassembled WGS sequence"/>
</dbReference>
<dbReference type="EMBL" id="CAJQZC010000017">
    <property type="protein sequence ID" value="CAG4926608.1"/>
    <property type="molecule type" value="Genomic_DNA"/>
</dbReference>
<accession>A0A9N8S296</accession>
<keyword evidence="3" id="KW-1185">Reference proteome</keyword>
<comment type="caution">
    <text evidence="2">The sequence shown here is derived from an EMBL/GenBank/DDBJ whole genome shotgun (WGS) entry which is preliminary data.</text>
</comment>
<dbReference type="AlphaFoldDB" id="A0A9N8S296"/>
<gene>
    <name evidence="2" type="ORF">LMG31841_05601</name>
</gene>
<proteinExistence type="predicted"/>